<dbReference type="AlphaFoldDB" id="A0A4Y9YVT1"/>
<protein>
    <submittedName>
        <fullName evidence="5">Uncharacterized protein</fullName>
    </submittedName>
</protein>
<keyword evidence="4" id="KW-0812">Transmembrane</keyword>
<evidence type="ECO:0000313" key="5">
    <source>
        <dbReference type="EMBL" id="TFY66322.1"/>
    </source>
</evidence>
<dbReference type="EMBL" id="SEOQ01000258">
    <property type="protein sequence ID" value="TFY66322.1"/>
    <property type="molecule type" value="Genomic_DNA"/>
</dbReference>
<feature type="transmembrane region" description="Helical" evidence="4">
    <location>
        <begin position="6"/>
        <end position="28"/>
    </location>
</feature>
<name>A0A4Y9YVT1_9AGAM</name>
<evidence type="ECO:0000256" key="1">
    <source>
        <dbReference type="ARBA" id="ARBA00004685"/>
    </source>
</evidence>
<comment type="similarity">
    <text evidence="3">Belongs to the ustYa family.</text>
</comment>
<dbReference type="Proteomes" id="UP000298327">
    <property type="component" value="Unassembled WGS sequence"/>
</dbReference>
<comment type="pathway">
    <text evidence="1">Mycotoxin biosynthesis.</text>
</comment>
<reference evidence="5 6" key="1">
    <citation type="submission" date="2019-02" db="EMBL/GenBank/DDBJ databases">
        <title>Genome sequencing of the rare red list fungi Dentipellis fragilis.</title>
        <authorList>
            <person name="Buettner E."/>
            <person name="Kellner H."/>
        </authorList>
    </citation>
    <scope>NUCLEOTIDE SEQUENCE [LARGE SCALE GENOMIC DNA]</scope>
    <source>
        <strain evidence="5 6">DSM 105465</strain>
    </source>
</reference>
<evidence type="ECO:0000256" key="3">
    <source>
        <dbReference type="ARBA" id="ARBA00035112"/>
    </source>
</evidence>
<evidence type="ECO:0000256" key="4">
    <source>
        <dbReference type="SAM" id="Phobius"/>
    </source>
</evidence>
<dbReference type="OrthoDB" id="3687641at2759"/>
<organism evidence="5 6">
    <name type="scientific">Dentipellis fragilis</name>
    <dbReference type="NCBI Taxonomy" id="205917"/>
    <lineage>
        <taxon>Eukaryota</taxon>
        <taxon>Fungi</taxon>
        <taxon>Dikarya</taxon>
        <taxon>Basidiomycota</taxon>
        <taxon>Agaricomycotina</taxon>
        <taxon>Agaricomycetes</taxon>
        <taxon>Russulales</taxon>
        <taxon>Hericiaceae</taxon>
        <taxon>Dentipellis</taxon>
    </lineage>
</organism>
<keyword evidence="2" id="KW-0560">Oxidoreductase</keyword>
<dbReference type="InterPro" id="IPR021765">
    <property type="entry name" value="UstYa-like"/>
</dbReference>
<comment type="caution">
    <text evidence="5">The sequence shown here is derived from an EMBL/GenBank/DDBJ whole genome shotgun (WGS) entry which is preliminary data.</text>
</comment>
<keyword evidence="6" id="KW-1185">Reference proteome</keyword>
<evidence type="ECO:0000256" key="2">
    <source>
        <dbReference type="ARBA" id="ARBA00023002"/>
    </source>
</evidence>
<keyword evidence="4" id="KW-0472">Membrane</keyword>
<dbReference type="GO" id="GO:0016491">
    <property type="term" value="F:oxidoreductase activity"/>
    <property type="evidence" value="ECO:0007669"/>
    <property type="project" value="UniProtKB-KW"/>
</dbReference>
<dbReference type="PANTHER" id="PTHR33365:SF11">
    <property type="entry name" value="TAT PATHWAY SIGNAL SEQUENCE"/>
    <property type="match status" value="1"/>
</dbReference>
<sequence>MFATKSIASSTVLVAFFVVLKVACIFYIQRYISGLHKHQYSFIGDDHPLVWPIPEPAPVLVAVEPTTHYQMNGTEADEEWAAMFPNRGIVYLGEQSRPFSISMVHQLRCLDILRTATARAQGLDEAARSSDLTRHCLNYLRQALLCRSDITLDSVLGKPANAYPDTYQCRDWEAVYREMRRNQAEHLP</sequence>
<keyword evidence="4" id="KW-1133">Transmembrane helix</keyword>
<accession>A0A4Y9YVT1</accession>
<gene>
    <name evidence="5" type="ORF">EVG20_g4767</name>
</gene>
<evidence type="ECO:0000313" key="6">
    <source>
        <dbReference type="Proteomes" id="UP000298327"/>
    </source>
</evidence>
<dbReference type="STRING" id="205917.A0A4Y9YVT1"/>
<proteinExistence type="inferred from homology"/>
<dbReference type="Pfam" id="PF11807">
    <property type="entry name" value="UstYa"/>
    <property type="match status" value="1"/>
</dbReference>
<dbReference type="PANTHER" id="PTHR33365">
    <property type="entry name" value="YALI0B05434P"/>
    <property type="match status" value="1"/>
</dbReference>
<dbReference type="GO" id="GO:0043386">
    <property type="term" value="P:mycotoxin biosynthetic process"/>
    <property type="evidence" value="ECO:0007669"/>
    <property type="project" value="InterPro"/>
</dbReference>